<dbReference type="Proteomes" id="UP001500928">
    <property type="component" value="Unassembled WGS sequence"/>
</dbReference>
<keyword evidence="1" id="KW-0472">Membrane</keyword>
<sequence length="97" mass="9942">MARGLSLAAFLPAGGLVTYVLVVFTGWTDEDCAPGAFACDPAAVQGVRLAYGLAFALAVLLGVLGVLRHGRGGRWCAAAAWPVWIGAVVATTWLTPA</sequence>
<evidence type="ECO:0000313" key="2">
    <source>
        <dbReference type="EMBL" id="GAA4780348.1"/>
    </source>
</evidence>
<accession>A0ABP9AFL8</accession>
<protein>
    <recommendedName>
        <fullName evidence="4">Vitamin K epoxide reductase domain-containing protein</fullName>
    </recommendedName>
</protein>
<comment type="caution">
    <text evidence="2">The sequence shown here is derived from an EMBL/GenBank/DDBJ whole genome shotgun (WGS) entry which is preliminary data.</text>
</comment>
<keyword evidence="1" id="KW-0812">Transmembrane</keyword>
<feature type="transmembrane region" description="Helical" evidence="1">
    <location>
        <begin position="7"/>
        <end position="27"/>
    </location>
</feature>
<reference evidence="3" key="1">
    <citation type="journal article" date="2019" name="Int. J. Syst. Evol. Microbiol.">
        <title>The Global Catalogue of Microorganisms (GCM) 10K type strain sequencing project: providing services to taxonomists for standard genome sequencing and annotation.</title>
        <authorList>
            <consortium name="The Broad Institute Genomics Platform"/>
            <consortium name="The Broad Institute Genome Sequencing Center for Infectious Disease"/>
            <person name="Wu L."/>
            <person name="Ma J."/>
        </authorList>
    </citation>
    <scope>NUCLEOTIDE SEQUENCE [LARGE SCALE GENOMIC DNA]</scope>
    <source>
        <strain evidence="3">JCM 17979</strain>
    </source>
</reference>
<evidence type="ECO:0000256" key="1">
    <source>
        <dbReference type="SAM" id="Phobius"/>
    </source>
</evidence>
<dbReference type="RefSeq" id="WP_345411790.1">
    <property type="nucleotide sequence ID" value="NZ_BAABHO010000007.1"/>
</dbReference>
<name>A0ABP9AFL8_9PSEU</name>
<proteinExistence type="predicted"/>
<evidence type="ECO:0008006" key="4">
    <source>
        <dbReference type="Google" id="ProtNLM"/>
    </source>
</evidence>
<gene>
    <name evidence="2" type="ORF">GCM10023200_11990</name>
</gene>
<organism evidence="2 3">
    <name type="scientific">Actinomycetospora chlora</name>
    <dbReference type="NCBI Taxonomy" id="663608"/>
    <lineage>
        <taxon>Bacteria</taxon>
        <taxon>Bacillati</taxon>
        <taxon>Actinomycetota</taxon>
        <taxon>Actinomycetes</taxon>
        <taxon>Pseudonocardiales</taxon>
        <taxon>Pseudonocardiaceae</taxon>
        <taxon>Actinomycetospora</taxon>
    </lineage>
</organism>
<dbReference type="EMBL" id="BAABHO010000007">
    <property type="protein sequence ID" value="GAA4780348.1"/>
    <property type="molecule type" value="Genomic_DNA"/>
</dbReference>
<feature type="transmembrane region" description="Helical" evidence="1">
    <location>
        <begin position="74"/>
        <end position="94"/>
    </location>
</feature>
<keyword evidence="3" id="KW-1185">Reference proteome</keyword>
<evidence type="ECO:0000313" key="3">
    <source>
        <dbReference type="Proteomes" id="UP001500928"/>
    </source>
</evidence>
<keyword evidence="1" id="KW-1133">Transmembrane helix</keyword>
<feature type="transmembrane region" description="Helical" evidence="1">
    <location>
        <begin position="47"/>
        <end position="67"/>
    </location>
</feature>